<dbReference type="Proteomes" id="UP000198929">
    <property type="component" value="Unassembled WGS sequence"/>
</dbReference>
<name>A0A1H9W9G0_9CORY</name>
<dbReference type="AlphaFoldDB" id="A0A1H9W9G0"/>
<reference evidence="2" key="1">
    <citation type="submission" date="2016-10" db="EMBL/GenBank/DDBJ databases">
        <authorList>
            <person name="Varghese N."/>
            <person name="Submissions S."/>
        </authorList>
    </citation>
    <scope>NUCLEOTIDE SEQUENCE [LARGE SCALE GENOMIC DNA]</scope>
    <source>
        <strain evidence="2">DSM 20524</strain>
    </source>
</reference>
<evidence type="ECO:0000313" key="1">
    <source>
        <dbReference type="EMBL" id="SES30562.1"/>
    </source>
</evidence>
<dbReference type="STRING" id="1121357.SAMN05661109_02619"/>
<evidence type="ECO:0000313" key="2">
    <source>
        <dbReference type="Proteomes" id="UP000198929"/>
    </source>
</evidence>
<protein>
    <recommendedName>
        <fullName evidence="3">Transposase DDE domain group 1</fullName>
    </recommendedName>
</protein>
<gene>
    <name evidence="1" type="ORF">SAMN05661109_02619</name>
</gene>
<accession>A0A1H9W9G0</accession>
<evidence type="ECO:0008006" key="3">
    <source>
        <dbReference type="Google" id="ProtNLM"/>
    </source>
</evidence>
<keyword evidence="2" id="KW-1185">Reference proteome</keyword>
<dbReference type="EMBL" id="FOGQ01000018">
    <property type="protein sequence ID" value="SES30562.1"/>
    <property type="molecule type" value="Genomic_DNA"/>
</dbReference>
<sequence length="127" mass="13632">MSVLTLNLLINLRGVTTFVGISLVTMAHALCLGGDDIKECQLVAPTTRADNTRGLSVATMYRKLKAVGDDEAASTRLNTAIARARHRVWAQLEDCNPACVASIDNPMVVDIDATLIAVHSDKEQARA</sequence>
<organism evidence="1 2">
    <name type="scientific">Corynebacterium cystitidis DSM 20524</name>
    <dbReference type="NCBI Taxonomy" id="1121357"/>
    <lineage>
        <taxon>Bacteria</taxon>
        <taxon>Bacillati</taxon>
        <taxon>Actinomycetota</taxon>
        <taxon>Actinomycetes</taxon>
        <taxon>Mycobacteriales</taxon>
        <taxon>Corynebacteriaceae</taxon>
        <taxon>Corynebacterium</taxon>
    </lineage>
</organism>
<proteinExistence type="predicted"/>
<feature type="non-terminal residue" evidence="1">
    <location>
        <position position="127"/>
    </location>
</feature>